<keyword evidence="1" id="KW-0472">Membrane</keyword>
<proteinExistence type="predicted"/>
<feature type="transmembrane region" description="Helical" evidence="1">
    <location>
        <begin position="183"/>
        <end position="204"/>
    </location>
</feature>
<evidence type="ECO:0008006" key="4">
    <source>
        <dbReference type="Google" id="ProtNLM"/>
    </source>
</evidence>
<evidence type="ECO:0000256" key="1">
    <source>
        <dbReference type="SAM" id="Phobius"/>
    </source>
</evidence>
<keyword evidence="1" id="KW-1133">Transmembrane helix</keyword>
<keyword evidence="1" id="KW-0812">Transmembrane</keyword>
<name>A0A554JE15_9BACT</name>
<evidence type="ECO:0000313" key="2">
    <source>
        <dbReference type="EMBL" id="TSC66549.1"/>
    </source>
</evidence>
<organism evidence="2 3">
    <name type="scientific">Candidatus Berkelbacteria bacterium Gr01-1014_85</name>
    <dbReference type="NCBI Taxonomy" id="2017150"/>
    <lineage>
        <taxon>Bacteria</taxon>
        <taxon>Candidatus Berkelbacteria</taxon>
    </lineage>
</organism>
<gene>
    <name evidence="2" type="ORF">CEO22_27</name>
</gene>
<feature type="transmembrane region" description="Helical" evidence="1">
    <location>
        <begin position="394"/>
        <end position="415"/>
    </location>
</feature>
<feature type="non-terminal residue" evidence="2">
    <location>
        <position position="1"/>
    </location>
</feature>
<dbReference type="EMBL" id="VMFD01000002">
    <property type="protein sequence ID" value="TSC66549.1"/>
    <property type="molecule type" value="Genomic_DNA"/>
</dbReference>
<dbReference type="Proteomes" id="UP000316253">
    <property type="component" value="Unassembled WGS sequence"/>
</dbReference>
<evidence type="ECO:0000313" key="3">
    <source>
        <dbReference type="Proteomes" id="UP000316253"/>
    </source>
</evidence>
<accession>A0A554JE15</accession>
<sequence>GCGYGTRAIRERISNHVSPRSHRACEVYYRGLLLNGMNLEYHTLADIAKEFGVSQDYLRFLIFKKKLKAVKFGRNWFTTREWMQDFFNSAPKREEQATSNRGEKVMLPEKKKFPAPYIPSHEPAQFSQSMALSASHMAIASSPALLGAREPLTVGALFHEAISSLIERCSDEKFFSSFLRNTIIVSLVTFFFFSAGVFGIRFLYGGNSLATSIGESKTLAGRFASLIDSLQLAQGINPAPPASVATEPASPRGGIGFTVKVENPDASDGDIVSFYDEGYALSKIGHDAKMLGVVSLNPAIAVGVPSEDGIPVVSSGHAYVRVSSINGAIKKGDFITSSVVPGIGAKAEGFGQILGVALADFAEPNTDIIGRIPVSINIRTETPFDQFVSKPFDFLRYLLAFVIAAGSVILGFVYFGKVARTGVEALGRNPLAGRLIEFGVFLNLFLTIGIIAIGVIIAYGIIIL</sequence>
<reference evidence="2 3" key="1">
    <citation type="submission" date="2017-08" db="EMBL/GenBank/DDBJ databases">
        <title>Mechanisms for carbon and nitrogen cycling indicate functional differentiation within the Candidate Phyla Radiation.</title>
        <authorList>
            <person name="Danczak R.E."/>
            <person name="Johnston M.D."/>
            <person name="Kenah C."/>
            <person name="Slattery M."/>
            <person name="Wrighton K.C."/>
            <person name="Wilkins M.J."/>
        </authorList>
    </citation>
    <scope>NUCLEOTIDE SEQUENCE [LARGE SCALE GENOMIC DNA]</scope>
    <source>
        <strain evidence="2">Gr01-1014_85</strain>
    </source>
</reference>
<comment type="caution">
    <text evidence="2">The sequence shown here is derived from an EMBL/GenBank/DDBJ whole genome shotgun (WGS) entry which is preliminary data.</text>
</comment>
<dbReference type="AlphaFoldDB" id="A0A554JE15"/>
<feature type="transmembrane region" description="Helical" evidence="1">
    <location>
        <begin position="435"/>
        <end position="462"/>
    </location>
</feature>
<protein>
    <recommendedName>
        <fullName evidence="4">Helix-turn-helix domain-containing protein</fullName>
    </recommendedName>
</protein>